<evidence type="ECO:0000313" key="3">
    <source>
        <dbReference type="Proteomes" id="UP000285961"/>
    </source>
</evidence>
<dbReference type="InterPro" id="IPR027417">
    <property type="entry name" value="P-loop_NTPase"/>
</dbReference>
<feature type="domain" description="CobQ/CobB/MinD/ParA nucleotide binding" evidence="1">
    <location>
        <begin position="13"/>
        <end position="234"/>
    </location>
</feature>
<comment type="caution">
    <text evidence="2">The sequence shown here is derived from an EMBL/GenBank/DDBJ whole genome shotgun (WGS) entry which is preliminary data.</text>
</comment>
<dbReference type="GO" id="GO:0051782">
    <property type="term" value="P:negative regulation of cell division"/>
    <property type="evidence" value="ECO:0007669"/>
    <property type="project" value="TreeGrafter"/>
</dbReference>
<evidence type="ECO:0000313" key="2">
    <source>
        <dbReference type="EMBL" id="RJP73741.1"/>
    </source>
</evidence>
<dbReference type="PANTHER" id="PTHR43384:SF7">
    <property type="entry name" value="CARBON-MONOXIDE DEHYDROGENASE ACCESSORY PROTEIN"/>
    <property type="match status" value="1"/>
</dbReference>
<sequence length="272" mass="29826">MTQKDPHKRLLAICGKGGSGKTVLAALLTKLFLQTSGIRLLVIDADPTMSLPGTLGVSVQKTVSDVRERIIREARTAGDREKHHLARSLDYMLLEALVETDRFSLLVMGRPDSLGCYCPVNELLREGIGTLAQHFDVTLIDGEAGVEQISRQVIRSVDTPIIVSDISVRGLQTAALIRKVIESHKIIKYRKMGLVLNRVRGSESALDEYVKQTGLELFGCIPEDETITRFDMQARPLLGIPETAAALNAVQSILARIDPRYEKGQSPISGTV</sequence>
<dbReference type="EMBL" id="QZKI01000024">
    <property type="protein sequence ID" value="RJP73741.1"/>
    <property type="molecule type" value="Genomic_DNA"/>
</dbReference>
<proteinExistence type="predicted"/>
<dbReference type="Gene3D" id="3.40.50.300">
    <property type="entry name" value="P-loop containing nucleotide triphosphate hydrolases"/>
    <property type="match status" value="1"/>
</dbReference>
<reference evidence="2 3" key="1">
    <citation type="journal article" date="2017" name="ISME J.">
        <title>Energy and carbon metabolisms in a deep terrestrial subsurface fluid microbial community.</title>
        <authorList>
            <person name="Momper L."/>
            <person name="Jungbluth S.P."/>
            <person name="Lee M.D."/>
            <person name="Amend J.P."/>
        </authorList>
    </citation>
    <scope>NUCLEOTIDE SEQUENCE [LARGE SCALE GENOMIC DNA]</scope>
    <source>
        <strain evidence="2">SURF_17</strain>
    </source>
</reference>
<accession>A0A419F5Y8</accession>
<evidence type="ECO:0000259" key="1">
    <source>
        <dbReference type="Pfam" id="PF01656"/>
    </source>
</evidence>
<organism evidence="2 3">
    <name type="scientific">Candidatus Abyssobacteria bacterium SURF_17</name>
    <dbReference type="NCBI Taxonomy" id="2093361"/>
    <lineage>
        <taxon>Bacteria</taxon>
        <taxon>Pseudomonadati</taxon>
        <taxon>Candidatus Hydrogenedentota</taxon>
        <taxon>Candidatus Abyssobacteria</taxon>
    </lineage>
</organism>
<gene>
    <name evidence="2" type="ORF">C4532_04030</name>
</gene>
<dbReference type="SUPFAM" id="SSF52540">
    <property type="entry name" value="P-loop containing nucleoside triphosphate hydrolases"/>
    <property type="match status" value="1"/>
</dbReference>
<dbReference type="PIRSF" id="PIRSF005647">
    <property type="entry name" value="CooC"/>
    <property type="match status" value="1"/>
</dbReference>
<dbReference type="InterPro" id="IPR014433">
    <property type="entry name" value="CooC"/>
</dbReference>
<dbReference type="Pfam" id="PF01656">
    <property type="entry name" value="CbiA"/>
    <property type="match status" value="1"/>
</dbReference>
<dbReference type="InterPro" id="IPR050625">
    <property type="entry name" value="ParA/MinD_ATPase"/>
</dbReference>
<dbReference type="Proteomes" id="UP000285961">
    <property type="component" value="Unassembled WGS sequence"/>
</dbReference>
<dbReference type="GO" id="GO:0009898">
    <property type="term" value="C:cytoplasmic side of plasma membrane"/>
    <property type="evidence" value="ECO:0007669"/>
    <property type="project" value="TreeGrafter"/>
</dbReference>
<dbReference type="GO" id="GO:0016887">
    <property type="term" value="F:ATP hydrolysis activity"/>
    <property type="evidence" value="ECO:0007669"/>
    <property type="project" value="TreeGrafter"/>
</dbReference>
<name>A0A419F5Y8_9BACT</name>
<protein>
    <submittedName>
        <fullName evidence="2">Carbon monoxide dehydrogenase maturation protein</fullName>
    </submittedName>
</protein>
<dbReference type="AlphaFoldDB" id="A0A419F5Y8"/>
<dbReference type="GO" id="GO:0005829">
    <property type="term" value="C:cytosol"/>
    <property type="evidence" value="ECO:0007669"/>
    <property type="project" value="TreeGrafter"/>
</dbReference>
<dbReference type="GO" id="GO:0005524">
    <property type="term" value="F:ATP binding"/>
    <property type="evidence" value="ECO:0007669"/>
    <property type="project" value="TreeGrafter"/>
</dbReference>
<dbReference type="InterPro" id="IPR002586">
    <property type="entry name" value="CobQ/CobB/MinD/ParA_Nub-bd_dom"/>
</dbReference>
<dbReference type="PANTHER" id="PTHR43384">
    <property type="entry name" value="SEPTUM SITE-DETERMINING PROTEIN MIND HOMOLOG, CHLOROPLASTIC-RELATED"/>
    <property type="match status" value="1"/>
</dbReference>